<dbReference type="AlphaFoldDB" id="A0AAE1AHL4"/>
<reference evidence="2" key="1">
    <citation type="journal article" date="2023" name="G3 (Bethesda)">
        <title>A reference genome for the long-term kleptoplast-retaining sea slug Elysia crispata morphotype clarki.</title>
        <authorList>
            <person name="Eastman K.E."/>
            <person name="Pendleton A.L."/>
            <person name="Shaikh M.A."/>
            <person name="Suttiyut T."/>
            <person name="Ogas R."/>
            <person name="Tomko P."/>
            <person name="Gavelis G."/>
            <person name="Widhalm J.R."/>
            <person name="Wisecaver J.H."/>
        </authorList>
    </citation>
    <scope>NUCLEOTIDE SEQUENCE</scope>
    <source>
        <strain evidence="2">ECLA1</strain>
    </source>
</reference>
<comment type="caution">
    <text evidence="2">The sequence shown here is derived from an EMBL/GenBank/DDBJ whole genome shotgun (WGS) entry which is preliminary data.</text>
</comment>
<proteinExistence type="predicted"/>
<organism evidence="2 3">
    <name type="scientific">Elysia crispata</name>
    <name type="common">lettuce slug</name>
    <dbReference type="NCBI Taxonomy" id="231223"/>
    <lineage>
        <taxon>Eukaryota</taxon>
        <taxon>Metazoa</taxon>
        <taxon>Spiralia</taxon>
        <taxon>Lophotrochozoa</taxon>
        <taxon>Mollusca</taxon>
        <taxon>Gastropoda</taxon>
        <taxon>Heterobranchia</taxon>
        <taxon>Euthyneura</taxon>
        <taxon>Panpulmonata</taxon>
        <taxon>Sacoglossa</taxon>
        <taxon>Placobranchoidea</taxon>
        <taxon>Plakobranchidae</taxon>
        <taxon>Elysia</taxon>
    </lineage>
</organism>
<dbReference type="EMBL" id="JAWDGP010001799">
    <property type="protein sequence ID" value="KAK3788119.1"/>
    <property type="molecule type" value="Genomic_DNA"/>
</dbReference>
<keyword evidence="3" id="KW-1185">Reference proteome</keyword>
<dbReference type="Proteomes" id="UP001283361">
    <property type="component" value="Unassembled WGS sequence"/>
</dbReference>
<evidence type="ECO:0000256" key="1">
    <source>
        <dbReference type="SAM" id="MobiDB-lite"/>
    </source>
</evidence>
<evidence type="ECO:0000313" key="2">
    <source>
        <dbReference type="EMBL" id="KAK3788119.1"/>
    </source>
</evidence>
<feature type="compositionally biased region" description="Low complexity" evidence="1">
    <location>
        <begin position="103"/>
        <end position="116"/>
    </location>
</feature>
<evidence type="ECO:0000313" key="3">
    <source>
        <dbReference type="Proteomes" id="UP001283361"/>
    </source>
</evidence>
<protein>
    <submittedName>
        <fullName evidence="2">Uncharacterized protein</fullName>
    </submittedName>
</protein>
<gene>
    <name evidence="2" type="ORF">RRG08_063624</name>
</gene>
<accession>A0AAE1AHL4</accession>
<feature type="region of interest" description="Disordered" evidence="1">
    <location>
        <begin position="96"/>
        <end position="116"/>
    </location>
</feature>
<name>A0AAE1AHL4_9GAST</name>
<sequence length="116" mass="13091">MASEVRGTQLAGATHSDRLKFLRTPLVPHLSSKPQHLWSQTAQWVERWLGHVQSGSGLKLTSSISVSTENPQLRLRFIEKLKGRTLFDKRILTHNRFKPEPPATSRTAARARLTLA</sequence>